<evidence type="ECO:0000256" key="1">
    <source>
        <dbReference type="ARBA" id="ARBA00004370"/>
    </source>
</evidence>
<evidence type="ECO:0000256" key="4">
    <source>
        <dbReference type="ARBA" id="ARBA00023136"/>
    </source>
</evidence>
<dbReference type="STRING" id="1913577.LPB144_03770"/>
<sequence length="755" mass="86169">MKIRSVIIILAVLIQACSVKKFIPEDEFLYTGSNIEIESDTLVRDKAQLKDELESVLRPVANSKFLGMRPGLYFHYKANKEKPGFINKFLNKKLGEEPVYLSDINIENTNELLINRLENRGFFYSRVSSDTTHDVSTKTGKVKYVLNVPEAYTLKTYQLDSDSLIVYQDIEKNLEKSLLEVGMRFDLPKLKAERERIDNHLKKDGYYNFNPGFLIFETDTNRYDNRKFDLYLRLKKDVPSKSVIPYRISNVNVYANYNVDEDSVAKNFKRYKEKNYFQEELFFQPKRLDPYILIETGDYYDPEESRNTSRRLSFIGAYKFVNIRYDEIDTQANDSIGLLEANIFLSPLKKRAIRAELQAVTKSNNFAGPHLGVTFSNRNLFKGGESLHISANLGYEFQLTSGNQSGLNSLQFALTNELIIPRLLFPIEIDKDFFKYAIPKTKISLGGEYLKRSKLFSLSSLSARFGYYWNANKFVTHELNPVSLNFVRLGNTSKEFEKVLEENPFLKSSFAKEFIAGLTYSFTYNGMVDTSKKNVFFLNTNLDIAGNSLSLFGKENTEGNKEVFGLEYAQFAKLDADLRYHHRLENGHLVATRLFAGYGIPYGNSDVMPYSKQYFSGGPYSVRAFKIRSLGPGTYSPEANVESGFRDQNGNIRLEANAEYRFPLITYLNGAVFADAGNVWTSKDNPDTGNEGTFSSDFINELGIGTGVGLRVDIQGFVIRFDLAFPLHDPALPKGQRWVNDFGSPVFNFAIGYPF</sequence>
<dbReference type="PANTHER" id="PTHR12815:SF47">
    <property type="entry name" value="TRANSLOCATION AND ASSEMBLY MODULE SUBUNIT TAMA"/>
    <property type="match status" value="1"/>
</dbReference>
<keyword evidence="3" id="KW-0732">Signal</keyword>
<dbReference type="InterPro" id="IPR039910">
    <property type="entry name" value="D15-like"/>
</dbReference>
<dbReference type="EMBL" id="CP018153">
    <property type="protein sequence ID" value="APG59579.1"/>
    <property type="molecule type" value="Genomic_DNA"/>
</dbReference>
<comment type="subcellular location">
    <subcellularLocation>
        <location evidence="1">Membrane</location>
    </subcellularLocation>
</comment>
<name>A0A1L3J375_9FLAO</name>
<dbReference type="Proteomes" id="UP000182510">
    <property type="component" value="Chromosome"/>
</dbReference>
<evidence type="ECO:0000256" key="3">
    <source>
        <dbReference type="ARBA" id="ARBA00022729"/>
    </source>
</evidence>
<dbReference type="RefSeq" id="WP_072552233.1">
    <property type="nucleotide sequence ID" value="NZ_CP018153.1"/>
</dbReference>
<dbReference type="GO" id="GO:0019867">
    <property type="term" value="C:outer membrane"/>
    <property type="evidence" value="ECO:0007669"/>
    <property type="project" value="InterPro"/>
</dbReference>
<gene>
    <name evidence="7" type="ORF">LPB144_03770</name>
</gene>
<dbReference type="Pfam" id="PF01103">
    <property type="entry name" value="Omp85"/>
    <property type="match status" value="1"/>
</dbReference>
<evidence type="ECO:0000256" key="5">
    <source>
        <dbReference type="ARBA" id="ARBA00023237"/>
    </source>
</evidence>
<evidence type="ECO:0000313" key="8">
    <source>
        <dbReference type="Proteomes" id="UP000182510"/>
    </source>
</evidence>
<feature type="domain" description="Bacterial surface antigen (D15)" evidence="6">
    <location>
        <begin position="506"/>
        <end position="754"/>
    </location>
</feature>
<dbReference type="KEGG" id="grl:LPB144_03770"/>
<protein>
    <recommendedName>
        <fullName evidence="6">Bacterial surface antigen (D15) domain-containing protein</fullName>
    </recommendedName>
</protein>
<accession>A0A1L3J375</accession>
<evidence type="ECO:0000259" key="6">
    <source>
        <dbReference type="Pfam" id="PF01103"/>
    </source>
</evidence>
<dbReference type="InterPro" id="IPR000184">
    <property type="entry name" value="Bac_surfAg_D15"/>
</dbReference>
<evidence type="ECO:0000256" key="2">
    <source>
        <dbReference type="ARBA" id="ARBA00022692"/>
    </source>
</evidence>
<reference evidence="7 8" key="1">
    <citation type="submission" date="2016-11" db="EMBL/GenBank/DDBJ databases">
        <title>Gramella sp. LPB0144 isolated from marine environment.</title>
        <authorList>
            <person name="Kim E."/>
            <person name="Yi H."/>
        </authorList>
    </citation>
    <scope>NUCLEOTIDE SEQUENCE [LARGE SCALE GENOMIC DNA]</scope>
    <source>
        <strain evidence="7 8">LPB0144</strain>
    </source>
</reference>
<keyword evidence="8" id="KW-1185">Reference proteome</keyword>
<dbReference type="AlphaFoldDB" id="A0A1L3J375"/>
<dbReference type="PROSITE" id="PS51257">
    <property type="entry name" value="PROKAR_LIPOPROTEIN"/>
    <property type="match status" value="1"/>
</dbReference>
<keyword evidence="5" id="KW-0998">Cell outer membrane</keyword>
<organism evidence="7 8">
    <name type="scientific">Christiangramia salexigens</name>
    <dbReference type="NCBI Taxonomy" id="1913577"/>
    <lineage>
        <taxon>Bacteria</taxon>
        <taxon>Pseudomonadati</taxon>
        <taxon>Bacteroidota</taxon>
        <taxon>Flavobacteriia</taxon>
        <taxon>Flavobacteriales</taxon>
        <taxon>Flavobacteriaceae</taxon>
        <taxon>Christiangramia</taxon>
    </lineage>
</organism>
<dbReference type="OrthoDB" id="9814535at2"/>
<keyword evidence="4" id="KW-0472">Membrane</keyword>
<evidence type="ECO:0000313" key="7">
    <source>
        <dbReference type="EMBL" id="APG59579.1"/>
    </source>
</evidence>
<dbReference type="PANTHER" id="PTHR12815">
    <property type="entry name" value="SORTING AND ASSEMBLY MACHINERY SAMM50 PROTEIN FAMILY MEMBER"/>
    <property type="match status" value="1"/>
</dbReference>
<keyword evidence="2" id="KW-0812">Transmembrane</keyword>
<proteinExistence type="predicted"/>
<dbReference type="Gene3D" id="2.40.160.50">
    <property type="entry name" value="membrane protein fhac: a member of the omp85/tpsb transporter family"/>
    <property type="match status" value="1"/>
</dbReference>